<name>A0A9D3S2G3_ANGAN</name>
<dbReference type="EMBL" id="JAFIRN010000004">
    <property type="protein sequence ID" value="KAG5849941.1"/>
    <property type="molecule type" value="Genomic_DNA"/>
</dbReference>
<sequence>MNRITMRVETCLFVSALLLGASVPSTAGPLHAQCKVEWYFGVPCGAVYVALVNQIKKWATISSCAMGGEKCLYTLQSASLHFIAAKHTVPLRKYVDDLSFRLVPYKLFTHCRVAAMSVSETWYAIRDHGTNYCNLYNLIDGSRLNEAPGYTEITSEFICTQRSSANCTVY</sequence>
<dbReference type="PANTHER" id="PTHR38564">
    <property type="entry name" value="SI:CH73-250A16.5-RELATED"/>
    <property type="match status" value="1"/>
</dbReference>
<evidence type="ECO:0000256" key="1">
    <source>
        <dbReference type="SAM" id="SignalP"/>
    </source>
</evidence>
<keyword evidence="3" id="KW-1185">Reference proteome</keyword>
<feature type="signal peptide" evidence="1">
    <location>
        <begin position="1"/>
        <end position="27"/>
    </location>
</feature>
<evidence type="ECO:0000313" key="3">
    <source>
        <dbReference type="Proteomes" id="UP001044222"/>
    </source>
</evidence>
<proteinExistence type="predicted"/>
<reference evidence="2" key="1">
    <citation type="submission" date="2021-01" db="EMBL/GenBank/DDBJ databases">
        <title>A chromosome-scale assembly of European eel, Anguilla anguilla.</title>
        <authorList>
            <person name="Henkel C."/>
            <person name="Jong-Raadsen S.A."/>
            <person name="Dufour S."/>
            <person name="Weltzien F.-A."/>
            <person name="Palstra A.P."/>
            <person name="Pelster B."/>
            <person name="Spaink H.P."/>
            <person name="Van Den Thillart G.E."/>
            <person name="Jansen H."/>
            <person name="Zahm M."/>
            <person name="Klopp C."/>
            <person name="Cedric C."/>
            <person name="Louis A."/>
            <person name="Berthelot C."/>
            <person name="Parey E."/>
            <person name="Roest Crollius H."/>
            <person name="Montfort J."/>
            <person name="Robinson-Rechavi M."/>
            <person name="Bucao C."/>
            <person name="Bouchez O."/>
            <person name="Gislard M."/>
            <person name="Lluch J."/>
            <person name="Milhes M."/>
            <person name="Lampietro C."/>
            <person name="Lopez Roques C."/>
            <person name="Donnadieu C."/>
            <person name="Braasch I."/>
            <person name="Desvignes T."/>
            <person name="Postlethwait J."/>
            <person name="Bobe J."/>
            <person name="Guiguen Y."/>
            <person name="Dirks R."/>
        </authorList>
    </citation>
    <scope>NUCLEOTIDE SEQUENCE</scope>
    <source>
        <strain evidence="2">Tag_6206</strain>
        <tissue evidence="2">Liver</tissue>
    </source>
</reference>
<feature type="chain" id="PRO_5038520750" evidence="1">
    <location>
        <begin position="28"/>
        <end position="170"/>
    </location>
</feature>
<comment type="caution">
    <text evidence="2">The sequence shown here is derived from an EMBL/GenBank/DDBJ whole genome shotgun (WGS) entry which is preliminary data.</text>
</comment>
<keyword evidence="1" id="KW-0732">Signal</keyword>
<evidence type="ECO:0000313" key="2">
    <source>
        <dbReference type="EMBL" id="KAG5849941.1"/>
    </source>
</evidence>
<accession>A0A9D3S2G3</accession>
<dbReference type="OrthoDB" id="5946254at2759"/>
<dbReference type="PANTHER" id="PTHR38564:SF2">
    <property type="entry name" value="WU:FC46H12 PRECURSOR"/>
    <property type="match status" value="1"/>
</dbReference>
<organism evidence="2 3">
    <name type="scientific">Anguilla anguilla</name>
    <name type="common">European freshwater eel</name>
    <name type="synonym">Muraena anguilla</name>
    <dbReference type="NCBI Taxonomy" id="7936"/>
    <lineage>
        <taxon>Eukaryota</taxon>
        <taxon>Metazoa</taxon>
        <taxon>Chordata</taxon>
        <taxon>Craniata</taxon>
        <taxon>Vertebrata</taxon>
        <taxon>Euteleostomi</taxon>
        <taxon>Actinopterygii</taxon>
        <taxon>Neopterygii</taxon>
        <taxon>Teleostei</taxon>
        <taxon>Anguilliformes</taxon>
        <taxon>Anguillidae</taxon>
        <taxon>Anguilla</taxon>
    </lineage>
</organism>
<dbReference type="OMA" id="YFGIPCR"/>
<dbReference type="AlphaFoldDB" id="A0A9D3S2G3"/>
<dbReference type="Proteomes" id="UP001044222">
    <property type="component" value="Unassembled WGS sequence"/>
</dbReference>
<protein>
    <submittedName>
        <fullName evidence="2">Uncharacterized protein</fullName>
    </submittedName>
</protein>
<gene>
    <name evidence="2" type="ORF">ANANG_G00077040</name>
</gene>